<dbReference type="CDD" id="cd19481">
    <property type="entry name" value="RecA-like_protease"/>
    <property type="match status" value="1"/>
</dbReference>
<dbReference type="PANTHER" id="PTHR23077:SF198">
    <property type="entry name" value="ATP-DEPENDENT ZINC METALLOPROTEASE FTSH"/>
    <property type="match status" value="1"/>
</dbReference>
<dbReference type="PANTHER" id="PTHR23077">
    <property type="entry name" value="AAA-FAMILY ATPASE"/>
    <property type="match status" value="1"/>
</dbReference>
<gene>
    <name evidence="2" type="ORF">M8445_17165</name>
</gene>
<dbReference type="EMBL" id="CP115167">
    <property type="protein sequence ID" value="WDA60697.1"/>
    <property type="molecule type" value="Genomic_DNA"/>
</dbReference>
<keyword evidence="2" id="KW-0067">ATP-binding</keyword>
<organism evidence="2 3">
    <name type="scientific">Deinococcus aquaticus</name>
    <dbReference type="NCBI Taxonomy" id="328692"/>
    <lineage>
        <taxon>Bacteria</taxon>
        <taxon>Thermotogati</taxon>
        <taxon>Deinococcota</taxon>
        <taxon>Deinococci</taxon>
        <taxon>Deinococcales</taxon>
        <taxon>Deinococcaceae</taxon>
        <taxon>Deinococcus</taxon>
    </lineage>
</organism>
<dbReference type="InterPro" id="IPR003959">
    <property type="entry name" value="ATPase_AAA_core"/>
</dbReference>
<sequence length="334" mass="36734">MSTANHVLALVKSHISGDDDAFLSVVLQVAAREARSGHSNVAIELRKLIDQARARDGLPKPETPLPIAFQPTPPKGDLATLLSVSHPRQRLKDLVVEESADRRLARIVHEYAQQDQLRSHGLSPRRKILMIGPPGSGKTMTAHALAGELSLPLMTILLEGIITKFMGETASKLRTVFEAMASMRGVYFFDEFDAIGARRSSGNDVGEIRRVLNSFLQFLEKDESTSLIMAATNHPELLDPALFRRFDDVIEYGLPDAKVAERILKVRLARFAPGRFSWTSAVEAADGLSHAEITRAADEAAKSAVLSSRMKISTKDLLEAIEERKLARQNPSGR</sequence>
<reference evidence="2 3" key="1">
    <citation type="submission" date="2022-12" db="EMBL/GenBank/DDBJ databases">
        <title>Genome Sequence of Deinococcus aquaticus Type Strain PB314.</title>
        <authorList>
            <person name="Albert C."/>
            <person name="Hill J."/>
            <person name="Boren L."/>
            <person name="Scholz-Ng S."/>
            <person name="Fatema N."/>
            <person name="Grosso R."/>
            <person name="Soboslay E."/>
            <person name="Tuohy J."/>
        </authorList>
    </citation>
    <scope>NUCLEOTIDE SEQUENCE [LARGE SCALE GENOMIC DNA]</scope>
    <source>
        <strain evidence="2 3">PB-314</strain>
        <plasmid evidence="2 3">pDATS02</plasmid>
    </source>
</reference>
<keyword evidence="2" id="KW-0614">Plasmid</keyword>
<evidence type="ECO:0000313" key="3">
    <source>
        <dbReference type="Proteomes" id="UP001217044"/>
    </source>
</evidence>
<dbReference type="SMART" id="SM00382">
    <property type="entry name" value="AAA"/>
    <property type="match status" value="1"/>
</dbReference>
<feature type="domain" description="AAA+ ATPase" evidence="1">
    <location>
        <begin position="124"/>
        <end position="256"/>
    </location>
</feature>
<keyword evidence="2" id="KW-0547">Nucleotide-binding</keyword>
<dbReference type="InterPro" id="IPR003593">
    <property type="entry name" value="AAA+_ATPase"/>
</dbReference>
<dbReference type="SUPFAM" id="SSF52540">
    <property type="entry name" value="P-loop containing nucleoside triphosphate hydrolases"/>
    <property type="match status" value="1"/>
</dbReference>
<proteinExistence type="predicted"/>
<name>A0ABY7V8S3_9DEIO</name>
<accession>A0ABY7V8S3</accession>
<dbReference type="InterPro" id="IPR050168">
    <property type="entry name" value="AAA_ATPase_domain"/>
</dbReference>
<evidence type="ECO:0000313" key="2">
    <source>
        <dbReference type="EMBL" id="WDA60697.1"/>
    </source>
</evidence>
<protein>
    <submittedName>
        <fullName evidence="2">ATP-binding protein</fullName>
    </submittedName>
</protein>
<dbReference type="Gene3D" id="3.40.50.300">
    <property type="entry name" value="P-loop containing nucleotide triphosphate hydrolases"/>
    <property type="match status" value="1"/>
</dbReference>
<dbReference type="Proteomes" id="UP001217044">
    <property type="component" value="Plasmid pDATS02"/>
</dbReference>
<dbReference type="InterPro" id="IPR027417">
    <property type="entry name" value="P-loop_NTPase"/>
</dbReference>
<dbReference type="RefSeq" id="WP_273991444.1">
    <property type="nucleotide sequence ID" value="NZ_BAABQT010000016.1"/>
</dbReference>
<dbReference type="GO" id="GO:0005524">
    <property type="term" value="F:ATP binding"/>
    <property type="evidence" value="ECO:0007669"/>
    <property type="project" value="UniProtKB-KW"/>
</dbReference>
<dbReference type="Pfam" id="PF00004">
    <property type="entry name" value="AAA"/>
    <property type="match status" value="1"/>
</dbReference>
<evidence type="ECO:0000259" key="1">
    <source>
        <dbReference type="SMART" id="SM00382"/>
    </source>
</evidence>
<keyword evidence="3" id="KW-1185">Reference proteome</keyword>
<geneLocation type="plasmid" evidence="2 3">
    <name>pDATS02</name>
</geneLocation>